<keyword evidence="4" id="KW-1185">Reference proteome</keyword>
<dbReference type="AlphaFoldDB" id="A0A139AEQ2"/>
<feature type="region of interest" description="Disordered" evidence="2">
    <location>
        <begin position="52"/>
        <end position="71"/>
    </location>
</feature>
<evidence type="ECO:0000313" key="3">
    <source>
        <dbReference type="EMBL" id="KXS15257.1"/>
    </source>
</evidence>
<evidence type="ECO:0000313" key="4">
    <source>
        <dbReference type="Proteomes" id="UP000070544"/>
    </source>
</evidence>
<organism evidence="3 4">
    <name type="scientific">Gonapodya prolifera (strain JEL478)</name>
    <name type="common">Monoblepharis prolifera</name>
    <dbReference type="NCBI Taxonomy" id="1344416"/>
    <lineage>
        <taxon>Eukaryota</taxon>
        <taxon>Fungi</taxon>
        <taxon>Fungi incertae sedis</taxon>
        <taxon>Chytridiomycota</taxon>
        <taxon>Chytridiomycota incertae sedis</taxon>
        <taxon>Monoblepharidomycetes</taxon>
        <taxon>Monoblepharidales</taxon>
        <taxon>Gonapodyaceae</taxon>
        <taxon>Gonapodya</taxon>
    </lineage>
</organism>
<gene>
    <name evidence="3" type="ORF">M427DRAFT_326739</name>
</gene>
<evidence type="ECO:0000256" key="2">
    <source>
        <dbReference type="SAM" id="MobiDB-lite"/>
    </source>
</evidence>
<feature type="compositionally biased region" description="Pro residues" evidence="2">
    <location>
        <begin position="17"/>
        <end position="27"/>
    </location>
</feature>
<dbReference type="Proteomes" id="UP000070544">
    <property type="component" value="Unassembled WGS sequence"/>
</dbReference>
<sequence>MLHTIPTLKPSSTTYPPSIPPPSPPSPVADVIAKAGLLAKQVDALTKLMQAFSSSPSEPAQESVCASANGTEEPGAIISRLEREVAELTKDKRKLEEKVAKLEMRIEVLLRTAEAKDHLIEGLGGGWERVENTLDTVTPPDEGSVAKPVEKMEVAEPTTEAAPEVPATTEAVPPASVAEGEVVPSLGDPVVSLLSVKPTIDVIPLPEPVIVEKLEEAVPSVQDALDETAAEANKLAFEARQNVEEELAAAMLGSSQVTLTGIEELDVATSEMTPSVKDTVTVKVIFRVVRTCHVSCGCWGLGRMDSAPNDETRGRRTCRASRDRKDGFSALQVHR</sequence>
<feature type="region of interest" description="Disordered" evidence="2">
    <location>
        <begin position="1"/>
        <end position="27"/>
    </location>
</feature>
<keyword evidence="1" id="KW-0175">Coiled coil</keyword>
<dbReference type="EMBL" id="KQ965763">
    <property type="protein sequence ID" value="KXS15257.1"/>
    <property type="molecule type" value="Genomic_DNA"/>
</dbReference>
<reference evidence="3 4" key="1">
    <citation type="journal article" date="2015" name="Genome Biol. Evol.">
        <title>Phylogenomic analyses indicate that early fungi evolved digesting cell walls of algal ancestors of land plants.</title>
        <authorList>
            <person name="Chang Y."/>
            <person name="Wang S."/>
            <person name="Sekimoto S."/>
            <person name="Aerts A.L."/>
            <person name="Choi C."/>
            <person name="Clum A."/>
            <person name="LaButti K.M."/>
            <person name="Lindquist E.A."/>
            <person name="Yee Ngan C."/>
            <person name="Ohm R.A."/>
            <person name="Salamov A.A."/>
            <person name="Grigoriev I.V."/>
            <person name="Spatafora J.W."/>
            <person name="Berbee M.L."/>
        </authorList>
    </citation>
    <scope>NUCLEOTIDE SEQUENCE [LARGE SCALE GENOMIC DNA]</scope>
    <source>
        <strain evidence="3 4">JEL478</strain>
    </source>
</reference>
<evidence type="ECO:0000256" key="1">
    <source>
        <dbReference type="SAM" id="Coils"/>
    </source>
</evidence>
<name>A0A139AEQ2_GONPJ</name>
<feature type="coiled-coil region" evidence="1">
    <location>
        <begin position="78"/>
        <end position="112"/>
    </location>
</feature>
<feature type="compositionally biased region" description="Polar residues" evidence="2">
    <location>
        <begin position="52"/>
        <end position="70"/>
    </location>
</feature>
<protein>
    <submittedName>
        <fullName evidence="3">Uncharacterized protein</fullName>
    </submittedName>
</protein>
<accession>A0A139AEQ2</accession>
<proteinExistence type="predicted"/>